<evidence type="ECO:0000259" key="1">
    <source>
        <dbReference type="Pfam" id="PF06439"/>
    </source>
</evidence>
<protein>
    <recommendedName>
        <fullName evidence="1">3-keto-alpha-glucoside-1,2-lyase/3-keto-2-hydroxy-glucal hydratase domain-containing protein</fullName>
    </recommendedName>
</protein>
<dbReference type="Gene3D" id="2.60.120.560">
    <property type="entry name" value="Exo-inulinase, domain 1"/>
    <property type="match status" value="1"/>
</dbReference>
<sequence>MKPILTLAAATAVITQPLAAEPEILKEIREENGKKVEYTFIDGVKVHETDPAKQPPPKVVTPKPYDAEKAKAPEGAIVLFDGTEESLHKNWTSMKGGETKWKLVDGAMESVRGAGYIRTKDEFGSCRLHVEFATPKNVKGDGQGRGNSGVFLMGIYEVQVLDSYENATYPDGQCGALYGRAVPKVNACRPPGEWQTYDITFQRPIFDESGKVLRKARFTVVHNGEVIHDNVELSGGTGWRGPHSISEYEKHGDTGPISFQDHGNPVRFRNVWIQKLEEQTR</sequence>
<feature type="domain" description="3-keto-alpha-glucoside-1,2-lyase/3-keto-2-hydroxy-glucal hydratase" evidence="1">
    <location>
        <begin position="75"/>
        <end position="274"/>
    </location>
</feature>
<keyword evidence="3" id="KW-1185">Reference proteome</keyword>
<dbReference type="Pfam" id="PF06439">
    <property type="entry name" value="3keto-disac_hyd"/>
    <property type="match status" value="1"/>
</dbReference>
<dbReference type="Proteomes" id="UP001374893">
    <property type="component" value="Chromosome"/>
</dbReference>
<gene>
    <name evidence="2" type="ORF">HAHE_27270</name>
</gene>
<name>A0ABM7RG94_9BACT</name>
<evidence type="ECO:0000313" key="3">
    <source>
        <dbReference type="Proteomes" id="UP001374893"/>
    </source>
</evidence>
<dbReference type="EMBL" id="AP024702">
    <property type="protein sequence ID" value="BCX48819.1"/>
    <property type="molecule type" value="Genomic_DNA"/>
</dbReference>
<evidence type="ECO:0000313" key="2">
    <source>
        <dbReference type="EMBL" id="BCX48819.1"/>
    </source>
</evidence>
<dbReference type="RefSeq" id="WP_338685181.1">
    <property type="nucleotide sequence ID" value="NZ_AP024702.1"/>
</dbReference>
<accession>A0ABM7RG94</accession>
<reference evidence="2 3" key="1">
    <citation type="submission" date="2021-06" db="EMBL/GenBank/DDBJ databases">
        <title>Complete genome of Haloferula helveola possessing various polysaccharide degrading enzymes.</title>
        <authorList>
            <person name="Takami H."/>
            <person name="Huang C."/>
            <person name="Hamasaki K."/>
        </authorList>
    </citation>
    <scope>NUCLEOTIDE SEQUENCE [LARGE SCALE GENOMIC DNA]</scope>
    <source>
        <strain evidence="2 3">CN-1</strain>
    </source>
</reference>
<organism evidence="2 3">
    <name type="scientific">Haloferula helveola</name>
    <dbReference type="NCBI Taxonomy" id="490095"/>
    <lineage>
        <taxon>Bacteria</taxon>
        <taxon>Pseudomonadati</taxon>
        <taxon>Verrucomicrobiota</taxon>
        <taxon>Verrucomicrobiia</taxon>
        <taxon>Verrucomicrobiales</taxon>
        <taxon>Verrucomicrobiaceae</taxon>
        <taxon>Haloferula</taxon>
    </lineage>
</organism>
<proteinExistence type="predicted"/>
<dbReference type="InterPro" id="IPR010496">
    <property type="entry name" value="AL/BT2_dom"/>
</dbReference>